<dbReference type="EMBL" id="BAUU01000015">
    <property type="protein sequence ID" value="GAE30964.1"/>
    <property type="molecule type" value="Genomic_DNA"/>
</dbReference>
<evidence type="ECO:0000256" key="1">
    <source>
        <dbReference type="ARBA" id="ARBA00001946"/>
    </source>
</evidence>
<dbReference type="GO" id="GO:0016787">
    <property type="term" value="F:hydrolase activity"/>
    <property type="evidence" value="ECO:0007669"/>
    <property type="project" value="UniProtKB-KW"/>
</dbReference>
<dbReference type="PROSITE" id="PS00893">
    <property type="entry name" value="NUDIX_BOX"/>
    <property type="match status" value="1"/>
</dbReference>
<evidence type="ECO:0000313" key="5">
    <source>
        <dbReference type="Proteomes" id="UP000018895"/>
    </source>
</evidence>
<keyword evidence="5" id="KW-1185">Reference proteome</keyword>
<evidence type="ECO:0000313" key="4">
    <source>
        <dbReference type="EMBL" id="GAE30964.1"/>
    </source>
</evidence>
<evidence type="ECO:0000259" key="3">
    <source>
        <dbReference type="PROSITE" id="PS51462"/>
    </source>
</evidence>
<organism evidence="4 5">
    <name type="scientific">Halalkalibacter hemicellulosilyticusJCM 9152</name>
    <dbReference type="NCBI Taxonomy" id="1236971"/>
    <lineage>
        <taxon>Bacteria</taxon>
        <taxon>Bacillati</taxon>
        <taxon>Bacillota</taxon>
        <taxon>Bacilli</taxon>
        <taxon>Bacillales</taxon>
        <taxon>Bacillaceae</taxon>
        <taxon>Halalkalibacter</taxon>
    </lineage>
</organism>
<dbReference type="Proteomes" id="UP000018895">
    <property type="component" value="Unassembled WGS sequence"/>
</dbReference>
<dbReference type="InterPro" id="IPR000086">
    <property type="entry name" value="NUDIX_hydrolase_dom"/>
</dbReference>
<dbReference type="GO" id="GO:0006753">
    <property type="term" value="P:nucleoside phosphate metabolic process"/>
    <property type="evidence" value="ECO:0007669"/>
    <property type="project" value="TreeGrafter"/>
</dbReference>
<feature type="domain" description="Nudix hydrolase" evidence="3">
    <location>
        <begin position="40"/>
        <end position="169"/>
    </location>
</feature>
<dbReference type="InterPro" id="IPR015797">
    <property type="entry name" value="NUDIX_hydrolase-like_dom_sf"/>
</dbReference>
<comment type="caution">
    <text evidence="4">The sequence shown here is derived from an EMBL/GenBank/DDBJ whole genome shotgun (WGS) entry which is preliminary data.</text>
</comment>
<dbReference type="InterPro" id="IPR020084">
    <property type="entry name" value="NUDIX_hydrolase_CS"/>
</dbReference>
<dbReference type="PANTHER" id="PTHR11839">
    <property type="entry name" value="UDP/ADP-SUGAR PYROPHOSPHATASE"/>
    <property type="match status" value="1"/>
</dbReference>
<comment type="cofactor">
    <cofactor evidence="1">
        <name>Mg(2+)</name>
        <dbReference type="ChEBI" id="CHEBI:18420"/>
    </cofactor>
</comment>
<dbReference type="PROSITE" id="PS51462">
    <property type="entry name" value="NUDIX"/>
    <property type="match status" value="1"/>
</dbReference>
<dbReference type="STRING" id="1236971.JCM9152_2397"/>
<name>W4QI26_9BACI</name>
<dbReference type="RefSeq" id="WP_035344098.1">
    <property type="nucleotide sequence ID" value="NZ_BAUU01000015.1"/>
</dbReference>
<dbReference type="Pfam" id="PF00293">
    <property type="entry name" value="NUDIX"/>
    <property type="match status" value="1"/>
</dbReference>
<dbReference type="SUPFAM" id="SSF55811">
    <property type="entry name" value="Nudix"/>
    <property type="match status" value="1"/>
</dbReference>
<proteinExistence type="predicted"/>
<dbReference type="AlphaFoldDB" id="W4QI26"/>
<dbReference type="Gene3D" id="3.90.79.10">
    <property type="entry name" value="Nucleoside Triphosphate Pyrophosphohydrolase"/>
    <property type="match status" value="1"/>
</dbReference>
<dbReference type="GO" id="GO:0019693">
    <property type="term" value="P:ribose phosphate metabolic process"/>
    <property type="evidence" value="ECO:0007669"/>
    <property type="project" value="TreeGrafter"/>
</dbReference>
<reference evidence="4" key="1">
    <citation type="journal article" date="2014" name="Genome Announc.">
        <title>Draft Genome Sequences of Three Alkaliphilic Bacillus Strains, Bacillus wakoensis JCM 9140T, Bacillus akibai JCM 9157T, and Bacillus hemicellulosilyticus JCM 9152T.</title>
        <authorList>
            <person name="Yuki M."/>
            <person name="Oshima K."/>
            <person name="Suda W."/>
            <person name="Oshida Y."/>
            <person name="Kitamura K."/>
            <person name="Iida T."/>
            <person name="Hattori M."/>
            <person name="Ohkuma M."/>
        </authorList>
    </citation>
    <scope>NUCLEOTIDE SEQUENCE [LARGE SCALE GENOMIC DNA]</scope>
    <source>
        <strain evidence="4">JCM 9152</strain>
    </source>
</reference>
<dbReference type="OrthoDB" id="9806150at2"/>
<sequence length="180" mass="20653">MDHLNEKTIKTTEIYKGKIIDLQLEEVELPDGRTSIREVIKHPGAVAVLPIKEDGKLVLVRQYRKALQKSIIEIPAGKLEENEEPKLAAMRELEEETGYKTNSLTFIGSFYTSPGFADELIHLYVTRDLEVGQSQTDEDEFIDVLEIDLQEAEKLIEEQKIHDAKTMYAIQYARLYEKKG</sequence>
<accession>W4QI26</accession>
<protein>
    <submittedName>
        <fullName evidence="4">ADP-ribose pyrophosphatase</fullName>
    </submittedName>
</protein>
<dbReference type="PANTHER" id="PTHR11839:SF18">
    <property type="entry name" value="NUDIX HYDROLASE DOMAIN-CONTAINING PROTEIN"/>
    <property type="match status" value="1"/>
</dbReference>
<dbReference type="CDD" id="cd03424">
    <property type="entry name" value="NUDIX_ADPRase_Nudt5_UGPPase_Nudt14"/>
    <property type="match status" value="1"/>
</dbReference>
<dbReference type="FunFam" id="3.90.79.10:FF:000024">
    <property type="entry name" value="ADP-ribose pyrophosphatase"/>
    <property type="match status" value="1"/>
</dbReference>
<gene>
    <name evidence="4" type="ORF">JCM9152_2397</name>
</gene>
<keyword evidence="2" id="KW-0378">Hydrolase</keyword>
<evidence type="ECO:0000256" key="2">
    <source>
        <dbReference type="ARBA" id="ARBA00022801"/>
    </source>
</evidence>
<dbReference type="GO" id="GO:0005829">
    <property type="term" value="C:cytosol"/>
    <property type="evidence" value="ECO:0007669"/>
    <property type="project" value="TreeGrafter"/>
</dbReference>